<dbReference type="Pfam" id="PF13193">
    <property type="entry name" value="AMP-binding_C"/>
    <property type="match status" value="1"/>
</dbReference>
<protein>
    <submittedName>
        <fullName evidence="7">Acetyl-CoA synthetase</fullName>
    </submittedName>
</protein>
<dbReference type="Pfam" id="PF00501">
    <property type="entry name" value="AMP-binding"/>
    <property type="match status" value="1"/>
</dbReference>
<feature type="domain" description="AMP-binding enzyme C-terminal" evidence="6">
    <location>
        <begin position="459"/>
        <end position="536"/>
    </location>
</feature>
<name>A0A4V2RX52_9HYPH</name>
<dbReference type="GO" id="GO:0016405">
    <property type="term" value="F:CoA-ligase activity"/>
    <property type="evidence" value="ECO:0007669"/>
    <property type="project" value="UniProtKB-ARBA"/>
</dbReference>
<dbReference type="PROSITE" id="PS00455">
    <property type="entry name" value="AMP_BINDING"/>
    <property type="match status" value="1"/>
</dbReference>
<dbReference type="Gene3D" id="3.40.50.12780">
    <property type="entry name" value="N-terminal domain of ligase-like"/>
    <property type="match status" value="1"/>
</dbReference>
<evidence type="ECO:0000256" key="2">
    <source>
        <dbReference type="ARBA" id="ARBA00022598"/>
    </source>
</evidence>
<dbReference type="InterPro" id="IPR025110">
    <property type="entry name" value="AMP-bd_C"/>
</dbReference>
<comment type="caution">
    <text evidence="7">The sequence shown here is derived from an EMBL/GenBank/DDBJ whole genome shotgun (WGS) entry which is preliminary data.</text>
</comment>
<keyword evidence="2" id="KW-0436">Ligase</keyword>
<dbReference type="SUPFAM" id="SSF56801">
    <property type="entry name" value="Acetyl-CoA synthetase-like"/>
    <property type="match status" value="1"/>
</dbReference>
<reference evidence="7 8" key="1">
    <citation type="submission" date="2019-03" db="EMBL/GenBank/DDBJ databases">
        <title>Genomic Encyclopedia of Type Strains, Phase IV (KMG-IV): sequencing the most valuable type-strain genomes for metagenomic binning, comparative biology and taxonomic classification.</title>
        <authorList>
            <person name="Goeker M."/>
        </authorList>
    </citation>
    <scope>NUCLEOTIDE SEQUENCE [LARGE SCALE GENOMIC DNA]</scope>
    <source>
        <strain evidence="7 8">DSM 22958</strain>
    </source>
</reference>
<keyword evidence="3" id="KW-0547">Nucleotide-binding</keyword>
<evidence type="ECO:0000256" key="1">
    <source>
        <dbReference type="ARBA" id="ARBA00006432"/>
    </source>
</evidence>
<dbReference type="PANTHER" id="PTHR43605:SF10">
    <property type="entry name" value="ACYL-COA SYNTHETASE MEDIUM CHAIN FAMILY MEMBER 3"/>
    <property type="match status" value="1"/>
</dbReference>
<evidence type="ECO:0000313" key="8">
    <source>
        <dbReference type="Proteomes" id="UP000294881"/>
    </source>
</evidence>
<dbReference type="InterPro" id="IPR045851">
    <property type="entry name" value="AMP-bd_C_sf"/>
</dbReference>
<dbReference type="GO" id="GO:0015645">
    <property type="term" value="F:fatty acid ligase activity"/>
    <property type="evidence" value="ECO:0007669"/>
    <property type="project" value="TreeGrafter"/>
</dbReference>
<dbReference type="InterPro" id="IPR042099">
    <property type="entry name" value="ANL_N_sf"/>
</dbReference>
<sequence length="557" mass="60520">MSAATSPATQVDYLDFMKSFNAEDLWRDVTAGADVVNACVACCDRWADGDRVALIHDRGGVTTQTTYADLKKRAARFAHLLTRQGIGKGDRIAAMMPRTPDMLAVLLGAWRAGAVYVPLFTAFGPKAVESRVHGSEAKLVVTDAVNRPKLDGADNMPKIVVIGGGQQAIDAGDLDFETEMAKGSDDFAPVPLDRDDLIMMLFTSGTTGSPKGVRVPMFALTGFLAYMRYSVDLRPDDKFWNIADPGWAYGLYYAATTPLLMGQTTLYSEDAFTVDNFYRVLKQYGITNLAGAPTAYRLLMAAGDAAAAPVKGQLRAVSSAGEPLNAEVIRWFDRALNAPIRDHYGQTETGMVLCNHHALTHPVHEGAAGFALPGYRIVVIDQDNNELGSEQQGELAIDRQNSPLLVFNGYWGREPLPADQRYYRTGDTAEINADGTISFFGRADDVITSSGYRIGPFDVESALIEHPAVADVAVIGKPDPERTELVKAFIILKPGVEGTDALRDEMAQHVRKRLSAHSYPREIDFVTELPKTPSGKVQRFILRAAEVAKLTDAGAPV</sequence>
<dbReference type="OrthoDB" id="9803968at2"/>
<evidence type="ECO:0000256" key="4">
    <source>
        <dbReference type="ARBA" id="ARBA00022840"/>
    </source>
</evidence>
<dbReference type="InterPro" id="IPR000873">
    <property type="entry name" value="AMP-dep_synth/lig_dom"/>
</dbReference>
<evidence type="ECO:0000259" key="5">
    <source>
        <dbReference type="Pfam" id="PF00501"/>
    </source>
</evidence>
<organism evidence="7 8">
    <name type="scientific">Camelimonas lactis</name>
    <dbReference type="NCBI Taxonomy" id="659006"/>
    <lineage>
        <taxon>Bacteria</taxon>
        <taxon>Pseudomonadati</taxon>
        <taxon>Pseudomonadota</taxon>
        <taxon>Alphaproteobacteria</taxon>
        <taxon>Hyphomicrobiales</taxon>
        <taxon>Chelatococcaceae</taxon>
        <taxon>Camelimonas</taxon>
    </lineage>
</organism>
<gene>
    <name evidence="7" type="ORF">EV666_111122</name>
</gene>
<evidence type="ECO:0000256" key="3">
    <source>
        <dbReference type="ARBA" id="ARBA00022741"/>
    </source>
</evidence>
<dbReference type="GO" id="GO:0006633">
    <property type="term" value="P:fatty acid biosynthetic process"/>
    <property type="evidence" value="ECO:0007669"/>
    <property type="project" value="TreeGrafter"/>
</dbReference>
<proteinExistence type="inferred from homology"/>
<dbReference type="RefSeq" id="WP_132008610.1">
    <property type="nucleotide sequence ID" value="NZ_JBHUNN010000002.1"/>
</dbReference>
<dbReference type="PANTHER" id="PTHR43605">
    <property type="entry name" value="ACYL-COENZYME A SYNTHETASE"/>
    <property type="match status" value="1"/>
</dbReference>
<evidence type="ECO:0000259" key="6">
    <source>
        <dbReference type="Pfam" id="PF13193"/>
    </source>
</evidence>
<evidence type="ECO:0000313" key="7">
    <source>
        <dbReference type="EMBL" id="TCO11845.1"/>
    </source>
</evidence>
<dbReference type="Proteomes" id="UP000294881">
    <property type="component" value="Unassembled WGS sequence"/>
</dbReference>
<dbReference type="GO" id="GO:0005524">
    <property type="term" value="F:ATP binding"/>
    <property type="evidence" value="ECO:0007669"/>
    <property type="project" value="UniProtKB-KW"/>
</dbReference>
<dbReference type="GO" id="GO:0006637">
    <property type="term" value="P:acyl-CoA metabolic process"/>
    <property type="evidence" value="ECO:0007669"/>
    <property type="project" value="TreeGrafter"/>
</dbReference>
<keyword evidence="4" id="KW-0067">ATP-binding</keyword>
<dbReference type="InterPro" id="IPR020845">
    <property type="entry name" value="AMP-binding_CS"/>
</dbReference>
<dbReference type="Gene3D" id="3.30.300.30">
    <property type="match status" value="1"/>
</dbReference>
<dbReference type="GO" id="GO:0004321">
    <property type="term" value="F:fatty-acyl-CoA synthase activity"/>
    <property type="evidence" value="ECO:0007669"/>
    <property type="project" value="TreeGrafter"/>
</dbReference>
<accession>A0A4V2RX52</accession>
<keyword evidence="8" id="KW-1185">Reference proteome</keyword>
<comment type="similarity">
    <text evidence="1">Belongs to the ATP-dependent AMP-binding enzyme family.</text>
</comment>
<dbReference type="FunFam" id="3.30.300.30:FF:000005">
    <property type="entry name" value="Acyl-coenzyme A synthetase ACSM5, mitochondrial"/>
    <property type="match status" value="1"/>
</dbReference>
<feature type="domain" description="AMP-dependent synthetase/ligase" evidence="5">
    <location>
        <begin position="49"/>
        <end position="411"/>
    </location>
</feature>
<dbReference type="AlphaFoldDB" id="A0A4V2RX52"/>
<dbReference type="InterPro" id="IPR051087">
    <property type="entry name" value="Mitochondrial_ACSM"/>
</dbReference>
<dbReference type="EMBL" id="SLWL01000011">
    <property type="protein sequence ID" value="TCO11845.1"/>
    <property type="molecule type" value="Genomic_DNA"/>
</dbReference>